<evidence type="ECO:0000256" key="11">
    <source>
        <dbReference type="RuleBase" id="RU365053"/>
    </source>
</evidence>
<dbReference type="GO" id="GO:0005681">
    <property type="term" value="C:spliceosomal complex"/>
    <property type="evidence" value="ECO:0007669"/>
    <property type="project" value="UniProtKB-KW"/>
</dbReference>
<dbReference type="SUPFAM" id="SSF50182">
    <property type="entry name" value="Sm-like ribonucleoproteins"/>
    <property type="match status" value="1"/>
</dbReference>
<keyword evidence="7 11" id="KW-0694">RNA-binding</keyword>
<dbReference type="GO" id="GO:0003723">
    <property type="term" value="F:RNA binding"/>
    <property type="evidence" value="ECO:0007669"/>
    <property type="project" value="UniProtKB-KW"/>
</dbReference>
<dbReference type="SMART" id="SM00651">
    <property type="entry name" value="Sm"/>
    <property type="match status" value="1"/>
</dbReference>
<dbReference type="GeneID" id="80927191"/>
<keyword evidence="14" id="KW-1185">Reference proteome</keyword>
<evidence type="ECO:0000256" key="6">
    <source>
        <dbReference type="ARBA" id="ARBA00022728"/>
    </source>
</evidence>
<comment type="subcellular location">
    <subcellularLocation>
        <location evidence="2">Cytoplasm</location>
    </subcellularLocation>
    <subcellularLocation>
        <location evidence="1 11">Nucleus</location>
    </subcellularLocation>
</comment>
<comment type="similarity">
    <text evidence="3 11">Belongs to the snRNP Sm proteins family.</text>
</comment>
<dbReference type="GO" id="GO:0000387">
    <property type="term" value="P:spliceosomal snRNP assembly"/>
    <property type="evidence" value="ECO:0007669"/>
    <property type="project" value="UniProtKB-UniRule"/>
</dbReference>
<dbReference type="InterPro" id="IPR010920">
    <property type="entry name" value="LSM_dom_sf"/>
</dbReference>
<keyword evidence="10 11" id="KW-0687">Ribonucleoprotein</keyword>
<dbReference type="InterPro" id="IPR001163">
    <property type="entry name" value="Sm_dom_euk/arc"/>
</dbReference>
<feature type="domain" description="Sm" evidence="12">
    <location>
        <begin position="17"/>
        <end position="97"/>
    </location>
</feature>
<evidence type="ECO:0000256" key="5">
    <source>
        <dbReference type="ARBA" id="ARBA00022664"/>
    </source>
</evidence>
<evidence type="ECO:0000313" key="13">
    <source>
        <dbReference type="EMBL" id="CAI4051733.1"/>
    </source>
</evidence>
<sequence length="97" mass="10767">MSAVSNKNRSKAMVPPINCIFNYLQQQTPVTIWLFEQVGIRIRGKIVGFDEFMNVVIDEAVEVPVNSTDGKEDVEKGTTLGRVLLKGDNITLITSID</sequence>
<dbReference type="AlphaFoldDB" id="A0AA35JA54"/>
<comment type="function">
    <text evidence="11">Involved in pre-mRNA splicing. Binds and is required for the stability of snRNA U1, U2, U4 and U5 which contain a highly conserved structural motif called the Sm binding site. Involved in cap modification.</text>
</comment>
<keyword evidence="9 11" id="KW-0539">Nucleus</keyword>
<proteinExistence type="inferred from homology"/>
<protein>
    <recommendedName>
        <fullName evidence="11">Small nuclear ribonucleoprotein E</fullName>
        <shortName evidence="11">snRNP-E</shortName>
    </recommendedName>
    <alternativeName>
        <fullName evidence="11">Sm protein E</fullName>
    </alternativeName>
</protein>
<evidence type="ECO:0000259" key="12">
    <source>
        <dbReference type="PROSITE" id="PS52002"/>
    </source>
</evidence>
<dbReference type="RefSeq" id="XP_056085166.1">
    <property type="nucleotide sequence ID" value="XM_056231337.1"/>
</dbReference>
<evidence type="ECO:0000256" key="8">
    <source>
        <dbReference type="ARBA" id="ARBA00023187"/>
    </source>
</evidence>
<dbReference type="InterPro" id="IPR047575">
    <property type="entry name" value="Sm"/>
</dbReference>
<accession>A0AA35JA54</accession>
<dbReference type="FunFam" id="2.30.30.100:FF:000092">
    <property type="entry name" value="Small nuclear ribonucleoprotein E"/>
    <property type="match status" value="1"/>
</dbReference>
<dbReference type="Proteomes" id="UP001162087">
    <property type="component" value="Chromosome 15"/>
</dbReference>
<dbReference type="InterPro" id="IPR027078">
    <property type="entry name" value="snRNP-E"/>
</dbReference>
<evidence type="ECO:0000256" key="1">
    <source>
        <dbReference type="ARBA" id="ARBA00004123"/>
    </source>
</evidence>
<keyword evidence="5 11" id="KW-0507">mRNA processing</keyword>
<reference evidence="13" key="1">
    <citation type="submission" date="2022-10" db="EMBL/GenBank/DDBJ databases">
        <authorList>
            <person name="Byrne P K."/>
        </authorList>
    </citation>
    <scope>NUCLEOTIDE SEQUENCE</scope>
    <source>
        <strain evidence="13">IFO1802</strain>
    </source>
</reference>
<evidence type="ECO:0000313" key="14">
    <source>
        <dbReference type="Proteomes" id="UP001162087"/>
    </source>
</evidence>
<gene>
    <name evidence="13" type="primary">SKDI15G3060</name>
    <name evidence="13" type="ORF">SKDI_15G3060</name>
</gene>
<keyword evidence="6 11" id="KW-0747">Spliceosome</keyword>
<evidence type="ECO:0000256" key="7">
    <source>
        <dbReference type="ARBA" id="ARBA00022884"/>
    </source>
</evidence>
<name>A0AA35JA54_SACK1</name>
<evidence type="ECO:0000256" key="9">
    <source>
        <dbReference type="ARBA" id="ARBA00023242"/>
    </source>
</evidence>
<dbReference type="GO" id="GO:0005737">
    <property type="term" value="C:cytoplasm"/>
    <property type="evidence" value="ECO:0007669"/>
    <property type="project" value="UniProtKB-SubCell"/>
</dbReference>
<dbReference type="CDD" id="cd01718">
    <property type="entry name" value="Sm_E"/>
    <property type="match status" value="1"/>
</dbReference>
<evidence type="ECO:0000256" key="10">
    <source>
        <dbReference type="ARBA" id="ARBA00023274"/>
    </source>
</evidence>
<dbReference type="GO" id="GO:0005685">
    <property type="term" value="C:U1 snRNP"/>
    <property type="evidence" value="ECO:0007669"/>
    <property type="project" value="UniProtKB-UniRule"/>
</dbReference>
<evidence type="ECO:0000256" key="3">
    <source>
        <dbReference type="ARBA" id="ARBA00006850"/>
    </source>
</evidence>
<evidence type="ECO:0000256" key="4">
    <source>
        <dbReference type="ARBA" id="ARBA00022490"/>
    </source>
</evidence>
<dbReference type="GO" id="GO:0005687">
    <property type="term" value="C:U4 snRNP"/>
    <property type="evidence" value="ECO:0007669"/>
    <property type="project" value="UniProtKB-UniRule"/>
</dbReference>
<dbReference type="GO" id="GO:0005682">
    <property type="term" value="C:U5 snRNP"/>
    <property type="evidence" value="ECO:0007669"/>
    <property type="project" value="UniProtKB-UniRule"/>
</dbReference>
<keyword evidence="4" id="KW-0963">Cytoplasm</keyword>
<organism evidence="13 14">
    <name type="scientific">Saccharomyces kudriavzevii (strain ATCC MYA-4449 / AS 2.2408 / CBS 8840 / NBRC 1802 / NCYC 2889)</name>
    <name type="common">Yeast</name>
    <dbReference type="NCBI Taxonomy" id="226230"/>
    <lineage>
        <taxon>Eukaryota</taxon>
        <taxon>Fungi</taxon>
        <taxon>Dikarya</taxon>
        <taxon>Ascomycota</taxon>
        <taxon>Saccharomycotina</taxon>
        <taxon>Saccharomycetes</taxon>
        <taxon>Saccharomycetales</taxon>
        <taxon>Saccharomycetaceae</taxon>
        <taxon>Saccharomyces</taxon>
    </lineage>
</organism>
<dbReference type="GO" id="GO:0005686">
    <property type="term" value="C:U2 snRNP"/>
    <property type="evidence" value="ECO:0007669"/>
    <property type="project" value="UniProtKB-UniRule"/>
</dbReference>
<dbReference type="EMBL" id="OX365910">
    <property type="protein sequence ID" value="CAI4051733.1"/>
    <property type="molecule type" value="Genomic_DNA"/>
</dbReference>
<dbReference type="Pfam" id="PF01423">
    <property type="entry name" value="LSM"/>
    <property type="match status" value="1"/>
</dbReference>
<dbReference type="PANTHER" id="PTHR11193">
    <property type="entry name" value="SMALL NUCLEAR RIBONUCLEOPROTEIN E"/>
    <property type="match status" value="1"/>
</dbReference>
<evidence type="ECO:0000256" key="2">
    <source>
        <dbReference type="ARBA" id="ARBA00004496"/>
    </source>
</evidence>
<dbReference type="PROSITE" id="PS52002">
    <property type="entry name" value="SM"/>
    <property type="match status" value="1"/>
</dbReference>
<dbReference type="Gene3D" id="2.30.30.100">
    <property type="match status" value="1"/>
</dbReference>
<keyword evidence="8 11" id="KW-0508">mRNA splicing</keyword>
<dbReference type="GO" id="GO:0046540">
    <property type="term" value="C:U4/U6 x U5 tri-snRNP complex"/>
    <property type="evidence" value="ECO:0007669"/>
    <property type="project" value="UniProtKB-UniRule"/>
</dbReference>